<protein>
    <recommendedName>
        <fullName evidence="3">Transposase</fullName>
    </recommendedName>
</protein>
<keyword evidence="2" id="KW-1185">Reference proteome</keyword>
<dbReference type="Proteomes" id="UP001596417">
    <property type="component" value="Unassembled WGS sequence"/>
</dbReference>
<evidence type="ECO:0008006" key="3">
    <source>
        <dbReference type="Google" id="ProtNLM"/>
    </source>
</evidence>
<evidence type="ECO:0000313" key="1">
    <source>
        <dbReference type="EMBL" id="MFC7192713.1"/>
    </source>
</evidence>
<dbReference type="RefSeq" id="WP_390206810.1">
    <property type="nucleotide sequence ID" value="NZ_JBHTAX010000005.1"/>
</dbReference>
<dbReference type="EMBL" id="JBHTAX010000005">
    <property type="protein sequence ID" value="MFC7192713.1"/>
    <property type="molecule type" value="Genomic_DNA"/>
</dbReference>
<dbReference type="AlphaFoldDB" id="A0ABD5YXZ2"/>
<accession>A0ABD5YXZ2</accession>
<name>A0ABD5YXZ2_9EURY</name>
<gene>
    <name evidence="1" type="ORF">ACFQL7_24845</name>
</gene>
<organism evidence="1 2">
    <name type="scientific">Halocatena marina</name>
    <dbReference type="NCBI Taxonomy" id="2934937"/>
    <lineage>
        <taxon>Archaea</taxon>
        <taxon>Methanobacteriati</taxon>
        <taxon>Methanobacteriota</taxon>
        <taxon>Stenosarchaea group</taxon>
        <taxon>Halobacteria</taxon>
        <taxon>Halobacteriales</taxon>
        <taxon>Natronomonadaceae</taxon>
        <taxon>Halocatena</taxon>
    </lineage>
</organism>
<reference evidence="1 2" key="1">
    <citation type="journal article" date="2019" name="Int. J. Syst. Evol. Microbiol.">
        <title>The Global Catalogue of Microorganisms (GCM) 10K type strain sequencing project: providing services to taxonomists for standard genome sequencing and annotation.</title>
        <authorList>
            <consortium name="The Broad Institute Genomics Platform"/>
            <consortium name="The Broad Institute Genome Sequencing Center for Infectious Disease"/>
            <person name="Wu L."/>
            <person name="Ma J."/>
        </authorList>
    </citation>
    <scope>NUCLEOTIDE SEQUENCE [LARGE SCALE GENOMIC DNA]</scope>
    <source>
        <strain evidence="1 2">RDMS1</strain>
    </source>
</reference>
<sequence>MLSRDGLIRWTPLIEVEQILSLPVRRIAKPKRVERKSMVVWCEVPINCYQGKNAIRLLDRIDSEDSVSS</sequence>
<evidence type="ECO:0000313" key="2">
    <source>
        <dbReference type="Proteomes" id="UP001596417"/>
    </source>
</evidence>
<proteinExistence type="predicted"/>
<comment type="caution">
    <text evidence="1">The sequence shown here is derived from an EMBL/GenBank/DDBJ whole genome shotgun (WGS) entry which is preliminary data.</text>
</comment>